<sequence length="201" mass="21953">MLTLYHHAFSQHARRVTALLDEAAIPYSIQHVALNEGAHLRAAYRTVNANRQVPTLVDGTLTIHESNAILRYVCNKYALVDWYPTDPETRAIVDQWLDWNQCRLAPPVTDIVYNRVFMGAGADAAVIASGESQLAELAEILAGTLSSSPYLAGNGPTIADLSVGSNLTQLLLAEMAMAHPVVEAWYQRLSLIPGFARSLPS</sequence>
<evidence type="ECO:0008006" key="7">
    <source>
        <dbReference type="Google" id="ProtNLM"/>
    </source>
</evidence>
<evidence type="ECO:0000256" key="2">
    <source>
        <dbReference type="ARBA" id="ARBA00022490"/>
    </source>
</evidence>
<dbReference type="InterPro" id="IPR010987">
    <property type="entry name" value="Glutathione-S-Trfase_C-like"/>
</dbReference>
<dbReference type="Gene3D" id="1.20.1050.10">
    <property type="match status" value="1"/>
</dbReference>
<dbReference type="SUPFAM" id="SSF52833">
    <property type="entry name" value="Thioredoxin-like"/>
    <property type="match status" value="1"/>
</dbReference>
<organism evidence="5 6">
    <name type="scientific">Woeseia oceani</name>
    <dbReference type="NCBI Taxonomy" id="1548547"/>
    <lineage>
        <taxon>Bacteria</taxon>
        <taxon>Pseudomonadati</taxon>
        <taxon>Pseudomonadota</taxon>
        <taxon>Gammaproteobacteria</taxon>
        <taxon>Woeseiales</taxon>
        <taxon>Woeseiaceae</taxon>
        <taxon>Woeseia</taxon>
    </lineage>
</organism>
<dbReference type="PROSITE" id="PS50404">
    <property type="entry name" value="GST_NTER"/>
    <property type="match status" value="1"/>
</dbReference>
<feature type="domain" description="GST C-terminal" evidence="4">
    <location>
        <begin position="86"/>
        <end position="201"/>
    </location>
</feature>
<name>A0A193LCH6_9GAMM</name>
<dbReference type="InterPro" id="IPR004045">
    <property type="entry name" value="Glutathione_S-Trfase_N"/>
</dbReference>
<dbReference type="PROSITE" id="PS50405">
    <property type="entry name" value="GST_CTER"/>
    <property type="match status" value="1"/>
</dbReference>
<dbReference type="InterPro" id="IPR040079">
    <property type="entry name" value="Glutathione_S-Trfase"/>
</dbReference>
<reference evidence="5 6" key="1">
    <citation type="submission" date="2016-06" db="EMBL/GenBank/DDBJ databases">
        <title>Complete genome sequence of a deep-branching marine Gamma Proteobacterium Woeseia oceani type strain XK5.</title>
        <authorList>
            <person name="Mu D."/>
            <person name="Du Z."/>
        </authorList>
    </citation>
    <scope>NUCLEOTIDE SEQUENCE [LARGE SCALE GENOMIC DNA]</scope>
    <source>
        <strain evidence="5 6">XK5</strain>
    </source>
</reference>
<keyword evidence="2" id="KW-0963">Cytoplasm</keyword>
<dbReference type="Proteomes" id="UP000092695">
    <property type="component" value="Chromosome"/>
</dbReference>
<feature type="domain" description="GST N-terminal" evidence="3">
    <location>
        <begin position="1"/>
        <end position="81"/>
    </location>
</feature>
<dbReference type="Gene3D" id="3.40.30.10">
    <property type="entry name" value="Glutaredoxin"/>
    <property type="match status" value="1"/>
</dbReference>
<dbReference type="SUPFAM" id="SSF47616">
    <property type="entry name" value="GST C-terminal domain-like"/>
    <property type="match status" value="1"/>
</dbReference>
<dbReference type="InterPro" id="IPR036249">
    <property type="entry name" value="Thioredoxin-like_sf"/>
</dbReference>
<keyword evidence="6" id="KW-1185">Reference proteome</keyword>
<dbReference type="InterPro" id="IPR036282">
    <property type="entry name" value="Glutathione-S-Trfase_C_sf"/>
</dbReference>
<dbReference type="PANTHER" id="PTHR43917:SF8">
    <property type="entry name" value="GH16740P-RELATED"/>
    <property type="match status" value="1"/>
</dbReference>
<dbReference type="CDD" id="cd00570">
    <property type="entry name" value="GST_N_family"/>
    <property type="match status" value="1"/>
</dbReference>
<dbReference type="InterPro" id="IPR051369">
    <property type="entry name" value="GST_Theta"/>
</dbReference>
<evidence type="ECO:0000256" key="1">
    <source>
        <dbReference type="ARBA" id="ARBA00004496"/>
    </source>
</evidence>
<proteinExistence type="predicted"/>
<dbReference type="KEGG" id="woc:BA177_01690"/>
<dbReference type="AlphaFoldDB" id="A0A193LCH6"/>
<accession>A0A193LCH6</accession>
<dbReference type="STRING" id="1548547.BA177_01690"/>
<dbReference type="SFLD" id="SFLDG00358">
    <property type="entry name" value="Main_(cytGST)"/>
    <property type="match status" value="1"/>
</dbReference>
<dbReference type="GO" id="GO:0005737">
    <property type="term" value="C:cytoplasm"/>
    <property type="evidence" value="ECO:0007669"/>
    <property type="project" value="UniProtKB-SubCell"/>
</dbReference>
<evidence type="ECO:0000313" key="6">
    <source>
        <dbReference type="Proteomes" id="UP000092695"/>
    </source>
</evidence>
<evidence type="ECO:0000313" key="5">
    <source>
        <dbReference type="EMBL" id="ANO50099.1"/>
    </source>
</evidence>
<evidence type="ECO:0000259" key="4">
    <source>
        <dbReference type="PROSITE" id="PS50405"/>
    </source>
</evidence>
<dbReference type="EMBL" id="CP016268">
    <property type="protein sequence ID" value="ANO50099.1"/>
    <property type="molecule type" value="Genomic_DNA"/>
</dbReference>
<dbReference type="SFLD" id="SFLDS00019">
    <property type="entry name" value="Glutathione_Transferase_(cytos"/>
    <property type="match status" value="1"/>
</dbReference>
<comment type="subcellular location">
    <subcellularLocation>
        <location evidence="1">Cytoplasm</location>
    </subcellularLocation>
</comment>
<dbReference type="PANTHER" id="PTHR43917">
    <property type="match status" value="1"/>
</dbReference>
<dbReference type="RefSeq" id="WP_068612176.1">
    <property type="nucleotide sequence ID" value="NZ_CP016268.1"/>
</dbReference>
<gene>
    <name evidence="5" type="ORF">BA177_01690</name>
</gene>
<protein>
    <recommendedName>
        <fullName evidence="7">Glutathione S-transferase</fullName>
    </recommendedName>
</protein>
<evidence type="ECO:0000259" key="3">
    <source>
        <dbReference type="PROSITE" id="PS50404"/>
    </source>
</evidence>
<dbReference type="Pfam" id="PF13409">
    <property type="entry name" value="GST_N_2"/>
    <property type="match status" value="1"/>
</dbReference>
<dbReference type="Pfam" id="PF13410">
    <property type="entry name" value="GST_C_2"/>
    <property type="match status" value="1"/>
</dbReference>